<feature type="compositionally biased region" description="Polar residues" evidence="2">
    <location>
        <begin position="15"/>
        <end position="29"/>
    </location>
</feature>
<evidence type="ECO:0000313" key="5">
    <source>
        <dbReference type="Proteomes" id="UP001162060"/>
    </source>
</evidence>
<feature type="compositionally biased region" description="Low complexity" evidence="2">
    <location>
        <begin position="158"/>
        <end position="170"/>
    </location>
</feature>
<dbReference type="EMBL" id="CAKLBY020000225">
    <property type="protein sequence ID" value="CAK7936733.1"/>
    <property type="molecule type" value="Genomic_DNA"/>
</dbReference>
<accession>A0AAV1UTY4</accession>
<feature type="domain" description="C2H2-type" evidence="3">
    <location>
        <begin position="78"/>
        <end position="108"/>
    </location>
</feature>
<keyword evidence="1" id="KW-0479">Metal-binding</keyword>
<name>A0AAV1UTY4_9STRA</name>
<protein>
    <recommendedName>
        <fullName evidence="3">C2H2-type domain-containing protein</fullName>
    </recommendedName>
</protein>
<feature type="region of interest" description="Disordered" evidence="2">
    <location>
        <begin position="210"/>
        <end position="241"/>
    </location>
</feature>
<keyword evidence="1" id="KW-0862">Zinc</keyword>
<keyword evidence="1" id="KW-0863">Zinc-finger</keyword>
<dbReference type="Proteomes" id="UP001162060">
    <property type="component" value="Unassembled WGS sequence"/>
</dbReference>
<dbReference type="PROSITE" id="PS00028">
    <property type="entry name" value="ZINC_FINGER_C2H2_1"/>
    <property type="match status" value="1"/>
</dbReference>
<dbReference type="GO" id="GO:0008270">
    <property type="term" value="F:zinc ion binding"/>
    <property type="evidence" value="ECO:0007669"/>
    <property type="project" value="UniProtKB-KW"/>
</dbReference>
<gene>
    <name evidence="4" type="ORF">PM001_LOCUS21883</name>
</gene>
<evidence type="ECO:0000256" key="2">
    <source>
        <dbReference type="SAM" id="MobiDB-lite"/>
    </source>
</evidence>
<organism evidence="4 5">
    <name type="scientific">Peronospora matthiolae</name>
    <dbReference type="NCBI Taxonomy" id="2874970"/>
    <lineage>
        <taxon>Eukaryota</taxon>
        <taxon>Sar</taxon>
        <taxon>Stramenopiles</taxon>
        <taxon>Oomycota</taxon>
        <taxon>Peronosporomycetes</taxon>
        <taxon>Peronosporales</taxon>
        <taxon>Peronosporaceae</taxon>
        <taxon>Peronospora</taxon>
    </lineage>
</organism>
<dbReference type="PROSITE" id="PS50157">
    <property type="entry name" value="ZINC_FINGER_C2H2_2"/>
    <property type="match status" value="1"/>
</dbReference>
<feature type="region of interest" description="Disordered" evidence="2">
    <location>
        <begin position="1"/>
        <end position="68"/>
    </location>
</feature>
<comment type="caution">
    <text evidence="4">The sequence shown here is derived from an EMBL/GenBank/DDBJ whole genome shotgun (WGS) entry which is preliminary data.</text>
</comment>
<dbReference type="AlphaFoldDB" id="A0AAV1UTY4"/>
<evidence type="ECO:0000313" key="4">
    <source>
        <dbReference type="EMBL" id="CAK7936733.1"/>
    </source>
</evidence>
<proteinExistence type="predicted"/>
<feature type="region of interest" description="Disordered" evidence="2">
    <location>
        <begin position="158"/>
        <end position="188"/>
    </location>
</feature>
<evidence type="ECO:0000256" key="1">
    <source>
        <dbReference type="PROSITE-ProRule" id="PRU00042"/>
    </source>
</evidence>
<dbReference type="InterPro" id="IPR013087">
    <property type="entry name" value="Znf_C2H2_type"/>
</dbReference>
<feature type="compositionally biased region" description="Basic and acidic residues" evidence="2">
    <location>
        <begin position="33"/>
        <end position="49"/>
    </location>
</feature>
<evidence type="ECO:0000259" key="3">
    <source>
        <dbReference type="PROSITE" id="PS50157"/>
    </source>
</evidence>
<feature type="compositionally biased region" description="Polar residues" evidence="2">
    <location>
        <begin position="219"/>
        <end position="233"/>
    </location>
</feature>
<sequence length="585" mass="63968">MQESRVKSRPKCAKKTSSSAPKLHATSTGKVARFKEEKHLKIETRDLGHSEVAPGAEKGSSASKKRRRRLAAEIDRKYKCCFAACQKAYGSEGSLIHHQKLKHPEQVDRREKESQVGTLLLPLHRNVMIRPATPLMAIANHSRLLPGKQSTNAGIHMPIAPSSDAPSAAKASRRSVRSRSNSEPAAFFNDKSNARVSLTRTKLMDKACPKFSRKPRRGCTTSQAFKTKGTARSTKLRSKSESLTEMNPMYQLDEIRLSMFDRSDDMSNDPEPDLLLSSVIPSAENGPFEWPGTTISDAESYMTVPSSDEQAIDSDILSVLATCDTGDPSVSQLGGVPPPTSPFLPSLEFGELENTEMLSVGSECFQIAEDAALPTQLSQQLITNEAEVDLGIDALSVLGNDWSNTVLLSNHLEKMSMAPGDSPPPSTAPMFGNEVLSGGIKERVRSASDPVLAAASVYPQLHHVLSMPLDLASARSSGQLTSYRKLGGHKDTDFQQWFSCSAAKVAKANDGDTYQMLWLPSEHDFAGSSMQQQSSDELDQLLQYDDTIGCKYAGVFADDIEVNDALDDTERYQRDIDEAPEGWNE</sequence>
<reference evidence="4" key="1">
    <citation type="submission" date="2024-01" db="EMBL/GenBank/DDBJ databases">
        <authorList>
            <person name="Webb A."/>
        </authorList>
    </citation>
    <scope>NUCLEOTIDE SEQUENCE</scope>
    <source>
        <strain evidence="4">Pm1</strain>
    </source>
</reference>